<gene>
    <name evidence="1" type="ORF">Tcan_00099</name>
</gene>
<proteinExistence type="predicted"/>
<sequence>MLVVNSGRIHFMLKRIGGKTSGGRRHLFFRSCARSRYSLSACAQLFDPSHTFTGYFFGIWTSMCDVNAFTWACAYAAGTVGFPIGSVYRIRSQRYNGQFFASGEKLSEFLMHNSSSMHKRPERELERMKATKWNEYLLWKLTASFVRRITKKPNNYVALDYFCFPLMVARHRIK</sequence>
<reference evidence="1 2" key="1">
    <citation type="submission" date="2014-11" db="EMBL/GenBank/DDBJ databases">
        <title>Genetic blueprint of the zoonotic pathogen Toxocara canis.</title>
        <authorList>
            <person name="Zhu X.-Q."/>
            <person name="Korhonen P.K."/>
            <person name="Cai H."/>
            <person name="Young N.D."/>
            <person name="Nejsum P."/>
            <person name="von Samson-Himmelstjerna G."/>
            <person name="Boag P.R."/>
            <person name="Tan P."/>
            <person name="Li Q."/>
            <person name="Min J."/>
            <person name="Yang Y."/>
            <person name="Wang X."/>
            <person name="Fang X."/>
            <person name="Hall R.S."/>
            <person name="Hofmann A."/>
            <person name="Sternberg P.W."/>
            <person name="Jex A.R."/>
            <person name="Gasser R.B."/>
        </authorList>
    </citation>
    <scope>NUCLEOTIDE SEQUENCE [LARGE SCALE GENOMIC DNA]</scope>
    <source>
        <strain evidence="1">PN_DK_2014</strain>
    </source>
</reference>
<dbReference type="Proteomes" id="UP000031036">
    <property type="component" value="Unassembled WGS sequence"/>
</dbReference>
<accession>A0A0B2V5J8</accession>
<organism evidence="1 2">
    <name type="scientific">Toxocara canis</name>
    <name type="common">Canine roundworm</name>
    <dbReference type="NCBI Taxonomy" id="6265"/>
    <lineage>
        <taxon>Eukaryota</taxon>
        <taxon>Metazoa</taxon>
        <taxon>Ecdysozoa</taxon>
        <taxon>Nematoda</taxon>
        <taxon>Chromadorea</taxon>
        <taxon>Rhabditida</taxon>
        <taxon>Spirurina</taxon>
        <taxon>Ascaridomorpha</taxon>
        <taxon>Ascaridoidea</taxon>
        <taxon>Toxocaridae</taxon>
        <taxon>Toxocara</taxon>
    </lineage>
</organism>
<name>A0A0B2V5J8_TOXCA</name>
<protein>
    <submittedName>
        <fullName evidence="1">Uncharacterized protein</fullName>
    </submittedName>
</protein>
<feature type="non-terminal residue" evidence="1">
    <location>
        <position position="174"/>
    </location>
</feature>
<comment type="caution">
    <text evidence="1">The sequence shown here is derived from an EMBL/GenBank/DDBJ whole genome shotgun (WGS) entry which is preliminary data.</text>
</comment>
<evidence type="ECO:0000313" key="2">
    <source>
        <dbReference type="Proteomes" id="UP000031036"/>
    </source>
</evidence>
<dbReference type="AlphaFoldDB" id="A0A0B2V5J8"/>
<dbReference type="EMBL" id="JPKZ01002442">
    <property type="protein sequence ID" value="KHN76732.1"/>
    <property type="molecule type" value="Genomic_DNA"/>
</dbReference>
<keyword evidence="2" id="KW-1185">Reference proteome</keyword>
<evidence type="ECO:0000313" key="1">
    <source>
        <dbReference type="EMBL" id="KHN76732.1"/>
    </source>
</evidence>